<evidence type="ECO:0000313" key="2">
    <source>
        <dbReference type="Proteomes" id="UP000026900"/>
    </source>
</evidence>
<sequence length="1568" mass="176916">MSFIKYLHPLWKSMLGKVNDSHTAVVTSIEDAFTDAEKDAMSLITDANLETATGEWLDEYGDIFGVFRKDNEVDEDYRRRIINWILTERGTIGSIKDAIEKWLDDPEADVEIYEPFKNVFFLNKSKLNGPDHLLGRYYTSAVIDVRFTKHVPIEIIDEIRKFKAAGITAKLTRIPNRKRSDYSIQEAKILRSRNYATKSNIWLEMWRPAGIGMVPSSSEKTTLMNPRNVFTNTNTLQSTTTAFPADVATKTISRTHSSLTANPASEQIELPVETAKLINKRRIKMRLNLMKDITQIKTDGDGSTQYWIGMELRVKYTTGVDMWYQCRELPTNSPKYGVGKIDPIPDFNYSDVVLESDYTIDPNRTVDKVWINFITRGLIGTVTLKGARLDVYDEVPTALNANNFTNLPAQSVSYPLSGVPVTDIIGGTNLLVPKSPISYTVTGLANQTTVATTFVAGSSADADDNTVTIAYDYEFIPKDPNAEIDSRASIRLQGTNPYPLFSSTAISKNNLKGRVTKKIYLPLSYVPFNGIGVRSDYLDGTVTITNLKVVKGDYWALNNADWYKQPDLDKLKTADGVELITPSSSTLLSFPSQIMQFDIFKVFTDRYGSNFFNNKPTVKEKQEYIRGFIRNLRVSVKISSTANESNRMYFSSRRWDALSNDWDQKDTIIISSQTGLINDAIVLTPDNVEKYICQDGYVYIAVTGVPHTATDVKTELKTDLFTTRVEFKRGTTIFTTSGFATTPTPDDVSWNPLPSSDYDKLQTNSDTTYISVEQDVTKPTQSPFIMASYYLPDVIEKSIGAHIFRGVDDHQGRVQISKNLLSDLAFRMIARGVLTTGGTTSSGFEMSYYNVGQKRWVPLKTMNTDNTLNFVNADYRIDVPVEWRNSIVDENGYINLALRGRNTDATTTRAAIELTYSELRVGLSLPNPSSVPKGENRNLLLWTKDWGKAYGAAEPNKGLNIWQSNSTVITNETYNGGLIAETSVNWGSLRYKTFTLNDRDVVKVGDKVILSADVRMLGLSSTDSKDVQLFWEYAPNNSVTVAKATNQWQRIYVETTFTAGMLTEASRARFEAPSIPAGCKFQFANYMLIKKPEVNLNPPYEQAPEEYLVSKYTMNQNASYTVSPDIKAHLGKPITIAVDVELVNAKPINLGNGSNRVGTEIQAAFTEGPNQYYGAWQRTDNVTNFKGRIYNWVILTPSVYKALTAGIYIQCFGDYVYVGYPSIYAGQDIKDPWKPAPEDIGAPSHLYDTQELITYLANNKDRTYYTLVDNDIIGYKRMEKIIPVAKVNPNSPKPFPKIKFADKEWYMIPQDKINAEGADHIYYSANIKGGMLDNKGYRGVYISEFGNVSPEGGFQDVMTPEQLSKFTPANRIAEYLPSYNKNKVINSNVDTNFPYGDSEVFTLFNMPRQSRVTKCTYTQAQGYGELKCIEPRDAFLQLGSYNEVWTDIKGGDDVTISVDMRTDDDDVQMYLRMFFWVNGYYEKNSPLYNITKEWKRYTFKTQANANATGTMGRIRFVDTPTNLNKTVQLRNIMINKGVDIPYIEGNNKQERIDELDIIHESMIKITKE</sequence>
<reference evidence="2" key="1">
    <citation type="submission" date="2014-09" db="EMBL/GenBank/DDBJ databases">
        <authorList>
            <person name="Sauder A.B."/>
            <person name="McKenzie Q.R."/>
            <person name="Temple L.M."/>
            <person name="Alexis B.K."/>
            <person name="Al-Atrache Z."/>
            <person name="Lewis L.O."/>
            <person name="Loesser-Casey K.E."/>
            <person name="Mitchell K.J."/>
        </authorList>
    </citation>
    <scope>NUCLEOTIDE SEQUENCE [LARGE SCALE GENOMIC DNA]</scope>
</reference>
<dbReference type="GeneID" id="19526109"/>
<dbReference type="RefSeq" id="YP_009036558.1">
    <property type="nucleotide sequence ID" value="NC_024213.1"/>
</dbReference>
<dbReference type="InterPro" id="IPR008979">
    <property type="entry name" value="Galactose-bd-like_sf"/>
</dbReference>
<dbReference type="EMBL" id="KJ489399">
    <property type="protein sequence ID" value="AHZ10127.1"/>
    <property type="molecule type" value="Genomic_DNA"/>
</dbReference>
<dbReference type="Proteomes" id="UP000026900">
    <property type="component" value="Segment"/>
</dbReference>
<keyword evidence="2" id="KW-1185">Reference proteome</keyword>
<dbReference type="KEGG" id="vg:19526109"/>
<name>A0A024B155_9CAUD</name>
<organism evidence="1 2">
    <name type="scientific">Bacillus phage Hakuna</name>
    <dbReference type="NCBI Taxonomy" id="1486659"/>
    <lineage>
        <taxon>Viruses</taxon>
        <taxon>Duplodnaviria</taxon>
        <taxon>Heunggongvirae</taxon>
        <taxon>Uroviricota</taxon>
        <taxon>Caudoviricetes</taxon>
        <taxon>Herelleviridae</taxon>
        <taxon>Bastillevirinae</taxon>
        <taxon>Wphvirus</taxon>
        <taxon>Wphvirus hakuna</taxon>
    </lineage>
</organism>
<protein>
    <submittedName>
        <fullName evidence="1">Uncharacterized protein</fullName>
    </submittedName>
</protein>
<dbReference type="SUPFAM" id="SSF49785">
    <property type="entry name" value="Galactose-binding domain-like"/>
    <property type="match status" value="1"/>
</dbReference>
<evidence type="ECO:0000313" key="1">
    <source>
        <dbReference type="EMBL" id="AHZ10127.1"/>
    </source>
</evidence>
<accession>A0A024B155</accession>
<proteinExistence type="predicted"/>